<accession>A0A6A0AN11</accession>
<name>A0A6A0AN11_9ACTN</name>
<keyword evidence="3" id="KW-1185">Reference proteome</keyword>
<evidence type="ECO:0000313" key="2">
    <source>
        <dbReference type="EMBL" id="GFH34222.1"/>
    </source>
</evidence>
<evidence type="ECO:0000313" key="3">
    <source>
        <dbReference type="Proteomes" id="UP000484988"/>
    </source>
</evidence>
<feature type="compositionally biased region" description="Low complexity" evidence="1">
    <location>
        <begin position="319"/>
        <end position="335"/>
    </location>
</feature>
<evidence type="ECO:0000256" key="1">
    <source>
        <dbReference type="SAM" id="MobiDB-lite"/>
    </source>
</evidence>
<reference evidence="2 3" key="1">
    <citation type="submission" date="2020-02" db="EMBL/GenBank/DDBJ databases">
        <title>Whole Genome Shotgun Sequence of Streptomyces sp. strain CWH03.</title>
        <authorList>
            <person name="Dohra H."/>
            <person name="Kodani S."/>
            <person name="Yamamura H."/>
        </authorList>
    </citation>
    <scope>NUCLEOTIDE SEQUENCE [LARGE SCALE GENOMIC DNA]</scope>
    <source>
        <strain evidence="2 3">CWH03</strain>
    </source>
</reference>
<protein>
    <submittedName>
        <fullName evidence="2">Uncharacterized protein</fullName>
    </submittedName>
</protein>
<dbReference type="EMBL" id="BLLG01000001">
    <property type="protein sequence ID" value="GFH34222.1"/>
    <property type="molecule type" value="Genomic_DNA"/>
</dbReference>
<gene>
    <name evidence="2" type="ORF">SCWH03_04350</name>
</gene>
<feature type="compositionally biased region" description="Low complexity" evidence="1">
    <location>
        <begin position="249"/>
        <end position="266"/>
    </location>
</feature>
<proteinExistence type="predicted"/>
<feature type="compositionally biased region" description="Low complexity" evidence="1">
    <location>
        <begin position="275"/>
        <end position="309"/>
    </location>
</feature>
<dbReference type="Proteomes" id="UP000484988">
    <property type="component" value="Unassembled WGS sequence"/>
</dbReference>
<organism evidence="2 3">
    <name type="scientific">Streptomyces pacificus</name>
    <dbReference type="NCBI Taxonomy" id="2705029"/>
    <lineage>
        <taxon>Bacteria</taxon>
        <taxon>Bacillati</taxon>
        <taxon>Actinomycetota</taxon>
        <taxon>Actinomycetes</taxon>
        <taxon>Kitasatosporales</taxon>
        <taxon>Streptomycetaceae</taxon>
        <taxon>Streptomyces</taxon>
    </lineage>
</organism>
<sequence>MDYCAPCHRPLNGAVTCPECGAYDSAMAATAAIPAADPPMPGTGPGEQATPGGSADSLPSSAATTVELPRFPAPTALPAAAAATLQIPRFPAPTELAGPDRTTGTGNAPAHAAPDPSGTTQDLTPVEPFQAVTPKDASEAVTPGGPVPARTVRVATPAGTAQCARPRRWRSYGVRAAAAAAFAILGGVGTSSLLADGSTGLPQATPSPEPASSGEPRQGAASHGASRSPERAATHPARGTARDRDRGLPTSPRATATPSTPAAAPTRPVPPATTTPPVTRAPEPAPGTTSPPATTEPSARPSTSDRPGPSTTPTPSLSPSPSSSTGASPTDSPTPGVTEPPAARALGAWLPLPAGGRPGSGGGPGLTGGRPDGAWPTGT</sequence>
<feature type="region of interest" description="Disordered" evidence="1">
    <location>
        <begin position="190"/>
        <end position="379"/>
    </location>
</feature>
<dbReference type="AlphaFoldDB" id="A0A6A0AN11"/>
<feature type="region of interest" description="Disordered" evidence="1">
    <location>
        <begin position="34"/>
        <end position="62"/>
    </location>
</feature>
<feature type="region of interest" description="Disordered" evidence="1">
    <location>
        <begin position="91"/>
        <end position="166"/>
    </location>
</feature>
<feature type="compositionally biased region" description="Gly residues" evidence="1">
    <location>
        <begin position="356"/>
        <end position="371"/>
    </location>
</feature>
<comment type="caution">
    <text evidence="2">The sequence shown here is derived from an EMBL/GenBank/DDBJ whole genome shotgun (WGS) entry which is preliminary data.</text>
</comment>